<reference evidence="4" key="1">
    <citation type="journal article" date="2017" name="bioRxiv">
        <title>Conservation of a gene cluster reveals novel cercosporin biosynthetic mechanisms and extends production to the genus Colletotrichum.</title>
        <authorList>
            <person name="de Jonge R."/>
            <person name="Ebert M.K."/>
            <person name="Huitt-Roehl C.R."/>
            <person name="Pal P."/>
            <person name="Suttle J.C."/>
            <person name="Spanner R.E."/>
            <person name="Neubauer J.D."/>
            <person name="Jurick W.M.II."/>
            <person name="Stott K.A."/>
            <person name="Secor G.A."/>
            <person name="Thomma B.P.H.J."/>
            <person name="Van de Peer Y."/>
            <person name="Townsend C.A."/>
            <person name="Bolton M.D."/>
        </authorList>
    </citation>
    <scope>NUCLEOTIDE SEQUENCE [LARGE SCALE GENOMIC DNA]</scope>
    <source>
        <strain evidence="4">CBS538.71</strain>
    </source>
</reference>
<proteinExistence type="predicted"/>
<dbReference type="InterPro" id="IPR036869">
    <property type="entry name" value="J_dom_sf"/>
</dbReference>
<dbReference type="Pfam" id="PF00226">
    <property type="entry name" value="DnaJ"/>
    <property type="match status" value="1"/>
</dbReference>
<dbReference type="Proteomes" id="UP000237631">
    <property type="component" value="Unassembled WGS sequence"/>
</dbReference>
<dbReference type="OrthoDB" id="10250354at2759"/>
<evidence type="ECO:0000259" key="2">
    <source>
        <dbReference type="PROSITE" id="PS50076"/>
    </source>
</evidence>
<name>A0A2S6CDR8_9PEZI</name>
<dbReference type="EMBL" id="PNEN01000488">
    <property type="protein sequence ID" value="PPJ57843.1"/>
    <property type="molecule type" value="Genomic_DNA"/>
</dbReference>
<dbReference type="PROSITE" id="PS50076">
    <property type="entry name" value="DNAJ_2"/>
    <property type="match status" value="1"/>
</dbReference>
<dbReference type="AlphaFoldDB" id="A0A2S6CDR8"/>
<keyword evidence="4" id="KW-1185">Reference proteome</keyword>
<dbReference type="CDD" id="cd06257">
    <property type="entry name" value="DnaJ"/>
    <property type="match status" value="1"/>
</dbReference>
<dbReference type="InterPro" id="IPR001623">
    <property type="entry name" value="DnaJ_domain"/>
</dbReference>
<evidence type="ECO:0000256" key="1">
    <source>
        <dbReference type="SAM" id="MobiDB-lite"/>
    </source>
</evidence>
<dbReference type="Gene3D" id="1.10.287.110">
    <property type="entry name" value="DnaJ domain"/>
    <property type="match status" value="1"/>
</dbReference>
<feature type="compositionally biased region" description="Low complexity" evidence="1">
    <location>
        <begin position="254"/>
        <end position="270"/>
    </location>
</feature>
<protein>
    <recommendedName>
        <fullName evidence="2">J domain-containing protein</fullName>
    </recommendedName>
</protein>
<gene>
    <name evidence="3" type="ORF">CBER1_00096</name>
</gene>
<dbReference type="SUPFAM" id="SSF46565">
    <property type="entry name" value="Chaperone J-domain"/>
    <property type="match status" value="1"/>
</dbReference>
<feature type="compositionally biased region" description="Polar residues" evidence="1">
    <location>
        <begin position="280"/>
        <end position="289"/>
    </location>
</feature>
<dbReference type="STRING" id="357750.A0A2S6CDR8"/>
<feature type="compositionally biased region" description="Low complexity" evidence="1">
    <location>
        <begin position="168"/>
        <end position="191"/>
    </location>
</feature>
<organism evidence="3 4">
    <name type="scientific">Cercospora berteroae</name>
    <dbReference type="NCBI Taxonomy" id="357750"/>
    <lineage>
        <taxon>Eukaryota</taxon>
        <taxon>Fungi</taxon>
        <taxon>Dikarya</taxon>
        <taxon>Ascomycota</taxon>
        <taxon>Pezizomycotina</taxon>
        <taxon>Dothideomycetes</taxon>
        <taxon>Dothideomycetidae</taxon>
        <taxon>Mycosphaerellales</taxon>
        <taxon>Mycosphaerellaceae</taxon>
        <taxon>Cercospora</taxon>
    </lineage>
</organism>
<accession>A0A2S6CDR8</accession>
<evidence type="ECO:0000313" key="3">
    <source>
        <dbReference type="EMBL" id="PPJ57843.1"/>
    </source>
</evidence>
<evidence type="ECO:0000313" key="4">
    <source>
        <dbReference type="Proteomes" id="UP000237631"/>
    </source>
</evidence>
<sequence length="408" mass="45434">MPTTAALQAAGLNVCELRQIIKLDREATKELQSRTDNLRRDLRNGGVLPEKTVEMMEDLNKDMTRELVQKIEKIESQDALTTTDRELLQALNAQLAKCDQSGMKLAELRDLEEELQRGRRDSGYKDALPLGGTPRRISKASARYTPAEVPHTIPIRLNNNLPPPPPYTSTYSPSSSDPTLTPPSSRSPRSSNHSLERVDSSQGRSGKSMECTRPAAFMPPAASTSPRFPPPPTSPIMPASAPMSSTPPTPPSPRSFRSMPSPFAAAVHPPFAAPPEPIRRSSSNKRASATGTGEYQFYSYADYDDSDDEAIHAEWSKTDWPLLYRILDINPSTDPDVLLLLAKRQLERLSLRHNPNRNPEDPDAPSRWIAINKAYDVLTHPERKRYYDEYGREPDEVEGIDLTGLKIS</sequence>
<comment type="caution">
    <text evidence="3">The sequence shown here is derived from an EMBL/GenBank/DDBJ whole genome shotgun (WGS) entry which is preliminary data.</text>
</comment>
<feature type="domain" description="J" evidence="2">
    <location>
        <begin position="322"/>
        <end position="391"/>
    </location>
</feature>
<feature type="region of interest" description="Disordered" evidence="1">
    <location>
        <begin position="114"/>
        <end position="289"/>
    </location>
</feature>
<feature type="compositionally biased region" description="Basic and acidic residues" evidence="1">
    <location>
        <begin position="114"/>
        <end position="124"/>
    </location>
</feature>
<dbReference type="PRINTS" id="PR00625">
    <property type="entry name" value="JDOMAIN"/>
</dbReference>